<feature type="compositionally biased region" description="Polar residues" evidence="4">
    <location>
        <begin position="114"/>
        <end position="134"/>
    </location>
</feature>
<dbReference type="RefSeq" id="WP_228551714.1">
    <property type="nucleotide sequence ID" value="NZ_NFEZ01000002.1"/>
</dbReference>
<dbReference type="Pfam" id="PF02800">
    <property type="entry name" value="Gp_dh_C"/>
    <property type="match status" value="1"/>
</dbReference>
<dbReference type="PRINTS" id="PR00078">
    <property type="entry name" value="G3PDHDRGNASE"/>
</dbReference>
<dbReference type="GO" id="GO:0051287">
    <property type="term" value="F:NAD binding"/>
    <property type="evidence" value="ECO:0007669"/>
    <property type="project" value="InterPro"/>
</dbReference>
<dbReference type="EC" id="1.2.1.12" evidence="6"/>
<dbReference type="Proteomes" id="UP000234789">
    <property type="component" value="Unassembled WGS sequence"/>
</dbReference>
<feature type="compositionally biased region" description="Low complexity" evidence="4">
    <location>
        <begin position="79"/>
        <end position="95"/>
    </location>
</feature>
<organism evidence="6 7">
    <name type="scientific">Paenibacillus pasadenensis</name>
    <dbReference type="NCBI Taxonomy" id="217090"/>
    <lineage>
        <taxon>Bacteria</taxon>
        <taxon>Bacillati</taxon>
        <taxon>Bacillota</taxon>
        <taxon>Bacilli</taxon>
        <taxon>Bacillales</taxon>
        <taxon>Paenibacillaceae</taxon>
        <taxon>Paenibacillus</taxon>
    </lineage>
</organism>
<evidence type="ECO:0000259" key="5">
    <source>
        <dbReference type="SMART" id="SM00846"/>
    </source>
</evidence>
<dbReference type="InterPro" id="IPR020831">
    <property type="entry name" value="GlycerAld/Erythrose_P_DH"/>
</dbReference>
<reference evidence="6 7" key="1">
    <citation type="submission" date="2017-05" db="EMBL/GenBank/DDBJ databases">
        <title>Functional genome analysis of Paenibacillus pasadenensis strain R16: insights on endophytic life style and antifungal activity.</title>
        <authorList>
            <person name="Passera A."/>
            <person name="Marcolungo L."/>
            <person name="Casati P."/>
            <person name="Brasca M."/>
            <person name="Quaglino F."/>
            <person name="Delledonne M."/>
        </authorList>
    </citation>
    <scope>NUCLEOTIDE SEQUENCE [LARGE SCALE GENOMIC DNA]</scope>
    <source>
        <strain evidence="6 7">R16</strain>
    </source>
</reference>
<dbReference type="SUPFAM" id="SSF55347">
    <property type="entry name" value="Glyceraldehyde-3-phosphate dehydrogenase-like, C-terminal domain"/>
    <property type="match status" value="1"/>
</dbReference>
<dbReference type="InterPro" id="IPR020829">
    <property type="entry name" value="GlycerAld_3-P_DH_cat"/>
</dbReference>
<name>A0A2N5NC01_9BACL</name>
<feature type="region of interest" description="Disordered" evidence="4">
    <location>
        <begin position="71"/>
        <end position="156"/>
    </location>
</feature>
<dbReference type="Gene3D" id="3.40.50.720">
    <property type="entry name" value="NAD(P)-binding Rossmann-like Domain"/>
    <property type="match status" value="2"/>
</dbReference>
<dbReference type="AlphaFoldDB" id="A0A2N5NC01"/>
<dbReference type="GO" id="GO:0004365">
    <property type="term" value="F:glyceraldehyde-3-phosphate dehydrogenase (NAD+) (phosphorylating) activity"/>
    <property type="evidence" value="ECO:0007669"/>
    <property type="project" value="UniProtKB-EC"/>
</dbReference>
<feature type="domain" description="Glyceraldehyde 3-phosphate dehydrogenase NAD(P) binding" evidence="5">
    <location>
        <begin position="1"/>
        <end position="229"/>
    </location>
</feature>
<keyword evidence="2 6" id="KW-0560">Oxidoreductase</keyword>
<dbReference type="SMART" id="SM00846">
    <property type="entry name" value="Gp_dh_N"/>
    <property type="match status" value="1"/>
</dbReference>
<evidence type="ECO:0000256" key="2">
    <source>
        <dbReference type="ARBA" id="ARBA00023002"/>
    </source>
</evidence>
<protein>
    <submittedName>
        <fullName evidence="6">NAD-dependent glyceraldehyde-3-phosphate dehydrogenase</fullName>
        <ecNumber evidence="6">1.2.1.12</ecNumber>
    </submittedName>
</protein>
<evidence type="ECO:0000256" key="3">
    <source>
        <dbReference type="RuleBase" id="RU000397"/>
    </source>
</evidence>
<evidence type="ECO:0000313" key="6">
    <source>
        <dbReference type="EMBL" id="PLT47854.1"/>
    </source>
</evidence>
<keyword evidence="7" id="KW-1185">Reference proteome</keyword>
<dbReference type="InterPro" id="IPR020828">
    <property type="entry name" value="GlycerAld_3-P_DH_NAD(P)-bd"/>
</dbReference>
<dbReference type="EMBL" id="NFEZ01000002">
    <property type="protein sequence ID" value="PLT47854.1"/>
    <property type="molecule type" value="Genomic_DNA"/>
</dbReference>
<proteinExistence type="inferred from homology"/>
<dbReference type="Pfam" id="PF00044">
    <property type="entry name" value="Gp_dh_N"/>
    <property type="match status" value="1"/>
</dbReference>
<dbReference type="InterPro" id="IPR020830">
    <property type="entry name" value="GlycerAld_3-P_DH_AS"/>
</dbReference>
<sequence length="424" mass="45492">MRIAINGTGRIGRLCIRRLLDLAEGSELELVAVNTTCAPDMLVHLLEYDTVHGRWPGRVRTDGGALVRLEADERLDRTGIPPGRSSSPQPSSRIDSASERNPSTQNRIEPAPERNSSPQNRVEPASEQSSSPQNWIEPAPERNSSPQNRIELVSERDPSRLPWRRLGIDLVIDATGAFTDRAGMEKHLEAGAGRVLLTSPGEADLTAVMGVNDERFDPSVHRFVSAASCTTNCLAPVLKAMHEAFGVRGGWATSIHAFTSDQNHLDNPHRDWRRARSCGASIVPAATGVSKALREVLPELAPVIRGSAVRVPVADVSLLQLQLELAAPAAADEVREALREAAAGPLAPYVGYADLPLVSADYIGCDKSAVVDGPSVLARGSSVQLSAWYDNEWGYACRVVDLAARIAERASAAGRLGGAQAVRV</sequence>
<evidence type="ECO:0000256" key="1">
    <source>
        <dbReference type="ARBA" id="ARBA00007406"/>
    </source>
</evidence>
<comment type="caution">
    <text evidence="6">The sequence shown here is derived from an EMBL/GenBank/DDBJ whole genome shotgun (WGS) entry which is preliminary data.</text>
</comment>
<accession>A0A2N5NC01</accession>
<dbReference type="PANTHER" id="PTHR43148">
    <property type="entry name" value="GLYCERALDEHYDE-3-PHOSPHATE DEHYDROGENASE 2"/>
    <property type="match status" value="1"/>
</dbReference>
<dbReference type="FunFam" id="3.30.360.10:FF:000002">
    <property type="entry name" value="Glyceraldehyde-3-phosphate dehydrogenase"/>
    <property type="match status" value="1"/>
</dbReference>
<dbReference type="InterPro" id="IPR036291">
    <property type="entry name" value="NAD(P)-bd_dom_sf"/>
</dbReference>
<dbReference type="PROSITE" id="PS00071">
    <property type="entry name" value="GAPDH"/>
    <property type="match status" value="1"/>
</dbReference>
<comment type="similarity">
    <text evidence="1 3">Belongs to the glyceraldehyde-3-phosphate dehydrogenase family.</text>
</comment>
<evidence type="ECO:0000256" key="4">
    <source>
        <dbReference type="SAM" id="MobiDB-lite"/>
    </source>
</evidence>
<dbReference type="Gene3D" id="3.30.360.10">
    <property type="entry name" value="Dihydrodipicolinate Reductase, domain 2"/>
    <property type="match status" value="1"/>
</dbReference>
<dbReference type="SUPFAM" id="SSF51735">
    <property type="entry name" value="NAD(P)-binding Rossmann-fold domains"/>
    <property type="match status" value="2"/>
</dbReference>
<gene>
    <name evidence="6" type="ORF">B8V81_0761</name>
</gene>
<evidence type="ECO:0000313" key="7">
    <source>
        <dbReference type="Proteomes" id="UP000234789"/>
    </source>
</evidence>
<dbReference type="CDD" id="cd05214">
    <property type="entry name" value="GAPDH_I_N"/>
    <property type="match status" value="1"/>
</dbReference>